<dbReference type="Pfam" id="PF21788">
    <property type="entry name" value="TNP-like_GBD"/>
    <property type="match status" value="1"/>
</dbReference>
<dbReference type="InterPro" id="IPR048366">
    <property type="entry name" value="TNP-like_GBD"/>
</dbReference>
<evidence type="ECO:0000259" key="2">
    <source>
        <dbReference type="SMART" id="SM00743"/>
    </source>
</evidence>
<proteinExistence type="predicted"/>
<feature type="domain" description="Agenet" evidence="2">
    <location>
        <begin position="532"/>
        <end position="592"/>
    </location>
</feature>
<protein>
    <recommendedName>
        <fullName evidence="2">Agenet domain-containing protein</fullName>
    </recommendedName>
</protein>
<gene>
    <name evidence="3" type="ORF">Glove_359g27</name>
</gene>
<reference evidence="3 4" key="1">
    <citation type="submission" date="2018-08" db="EMBL/GenBank/DDBJ databases">
        <title>Genome and evolution of the arbuscular mycorrhizal fungus Diversispora epigaea (formerly Glomus versiforme) and its bacterial endosymbionts.</title>
        <authorList>
            <person name="Sun X."/>
            <person name="Fei Z."/>
            <person name="Harrison M."/>
        </authorList>
    </citation>
    <scope>NUCLEOTIDE SEQUENCE [LARGE SCALE GENOMIC DNA]</scope>
    <source>
        <strain evidence="3 4">IT104</strain>
    </source>
</reference>
<dbReference type="Pfam" id="PF21787">
    <property type="entry name" value="TNP-like_RNaseH_N"/>
    <property type="match status" value="1"/>
</dbReference>
<dbReference type="OrthoDB" id="2429640at2759"/>
<evidence type="ECO:0000313" key="4">
    <source>
        <dbReference type="Proteomes" id="UP000266861"/>
    </source>
</evidence>
<feature type="coiled-coil region" evidence="1">
    <location>
        <begin position="1267"/>
        <end position="1294"/>
    </location>
</feature>
<dbReference type="InterPro" id="IPR048365">
    <property type="entry name" value="TNP-like_RNaseH_N"/>
</dbReference>
<organism evidence="3 4">
    <name type="scientific">Diversispora epigaea</name>
    <dbReference type="NCBI Taxonomy" id="1348612"/>
    <lineage>
        <taxon>Eukaryota</taxon>
        <taxon>Fungi</taxon>
        <taxon>Fungi incertae sedis</taxon>
        <taxon>Mucoromycota</taxon>
        <taxon>Glomeromycotina</taxon>
        <taxon>Glomeromycetes</taxon>
        <taxon>Diversisporales</taxon>
        <taxon>Diversisporaceae</taxon>
        <taxon>Diversispora</taxon>
    </lineage>
</organism>
<evidence type="ECO:0000256" key="1">
    <source>
        <dbReference type="SAM" id="Coils"/>
    </source>
</evidence>
<dbReference type="CDD" id="cd01291">
    <property type="entry name" value="PseudoU_synth"/>
    <property type="match status" value="1"/>
</dbReference>
<feature type="coiled-coil region" evidence="1">
    <location>
        <begin position="261"/>
        <end position="292"/>
    </location>
</feature>
<dbReference type="Proteomes" id="UP000266861">
    <property type="component" value="Unassembled WGS sequence"/>
</dbReference>
<accession>A0A397HAR2</accession>
<dbReference type="EMBL" id="PQFF01000326">
    <property type="protein sequence ID" value="RHZ60077.1"/>
    <property type="molecule type" value="Genomic_DNA"/>
</dbReference>
<dbReference type="InterPro" id="IPR014002">
    <property type="entry name" value="Agenet_dom_plant"/>
</dbReference>
<keyword evidence="1" id="KW-0175">Coiled coil</keyword>
<sequence>MKNTISLSPSKKQKKEEALQELIRIRPDLKGNKIYFFPTLNKYFEGVLFYNIKESKAQVYCNKRDQFFDTFSQWINSLRKRGLFKGYKSAVATIFLEPNPTSSSIATILREPDYKSYWKKSLLINTSDILKYFEEQNLLKNKFAGTTIQEINEGLEFKFPMNKYQPEKKLIIFFKSGLYSYEMYVLNKVVQNIYLPFPTKAMKRTFDDIVNIVRYIFYVEICQGQSTIGFEDVVQICGTQLVSNEKEHTPFAFLEKNRKIYRRQNKLIVNLKERLNQKIKNEEEEVSNEIANIVHIVSEKVNNKNIEISNLHPIFQELICIQTGKLKETKYHPIRSGSTAYNTIKTIMRLPSISTLKNYIGKYEQSTGWQDKIAQQLLTNLTINNIWGYGRVGFFSHDSFKIQKGLLWNQRKNCYVGYLDFEDETNEYQEFALQCQHEIESFTSSSDNVIPNKQKHNLATQVHQFIWHSITHNFSFPISYYGINNITTHNLNTLIFELAAKLECIEIHTIGSVCDGAGENRAHIKSFDWYASKWTCGDSVEVNFNKDNKSFYAAKIIESNFEKTKFIVSSFNDFEKIEVDRAYIRPPMPLKLEWKINEICEYKSPKDNQWYFAKIIDYNLLDIIIEIPETMEKWKVFNQCINDFLRPVYNTHELLTTYKTINPITGEDWFFISDPTHVFKKLRNNLSKSCTGEKNCREITIGNKEINWKHIKGVYEHTNQHATAKATKLTKRYIWLTSWSKMRVDLAEQTLSKEVEDALESIDELKFIFEGTQEFIKYSRKYRQIMHSKISFCSLNDPRISTLKEICNWFVYGDKQKKNYKEWISSQCQFDLILSINGFIGMLEFILKKYLGAIVQPKRISQDTLEGLFGTIREMGGDSSTQILKSYGYTLNKYQITALASSEIKSINYGKADCNEFGIANLNNLLFFKYIRNYRKDKKSSLDGKEKNNYCQKHYIKLIQLSSWSRNIFENILSNNLIMGKINIPLKSYSNNVDQENLNILHFQNERPCKAIPKRIGIQWLTNWSSHFEIYINNYKCSGIWYQGFLIATNLNGSSNQRLVAYLLLQNVIKFTFSNNAKQNSTHLSVDPHLISENNIDLEPAKASKFAYIIGWIIYKLTKSDNLTKSHSKFEAICTHLMVLNSEKVIYDQGVRSQVTNIIPGPEFLKFMYKMESIILLLFEKYEEFGSNILLYIHNNLLCNLLLVESFYMLFNISNQILVTNNTIDIEKYKLIDGDKEFLYERIITIYMRSKQKSWRSFKEFIPEKGTSSLRENLKAMKKDTKRVENNLETIKKSNLPKDPKLGLNQLQIWAHLENAEKEFSKIFLVSELQWLLWAFEDNLKNKRKKNLVPLILDHLKKRDIFF</sequence>
<dbReference type="SMART" id="SM00743">
    <property type="entry name" value="Agenet"/>
    <property type="match status" value="1"/>
</dbReference>
<keyword evidence="4" id="KW-1185">Reference proteome</keyword>
<evidence type="ECO:0000313" key="3">
    <source>
        <dbReference type="EMBL" id="RHZ60077.1"/>
    </source>
</evidence>
<name>A0A397HAR2_9GLOM</name>
<comment type="caution">
    <text evidence="3">The sequence shown here is derived from an EMBL/GenBank/DDBJ whole genome shotgun (WGS) entry which is preliminary data.</text>
</comment>